<dbReference type="PANTHER" id="PTHR32309:SF13">
    <property type="entry name" value="FERRIC ENTEROBACTIN TRANSPORT PROTEIN FEPE"/>
    <property type="match status" value="1"/>
</dbReference>
<protein>
    <recommendedName>
        <fullName evidence="2">non-specific protein-tyrosine kinase</fullName>
        <ecNumber evidence="2">2.7.10.2</ecNumber>
    </recommendedName>
</protein>
<evidence type="ECO:0000256" key="5">
    <source>
        <dbReference type="ARBA" id="ARBA00022777"/>
    </source>
</evidence>
<evidence type="ECO:0000313" key="11">
    <source>
        <dbReference type="Proteomes" id="UP000476055"/>
    </source>
</evidence>
<evidence type="ECO:0000259" key="9">
    <source>
        <dbReference type="Pfam" id="PF13614"/>
    </source>
</evidence>
<proteinExistence type="inferred from homology"/>
<dbReference type="Pfam" id="PF13614">
    <property type="entry name" value="AAA_31"/>
    <property type="match status" value="1"/>
</dbReference>
<dbReference type="InterPro" id="IPR027417">
    <property type="entry name" value="P-loop_NTPase"/>
</dbReference>
<comment type="similarity">
    <text evidence="1">Belongs to the CpsD/CapB family.</text>
</comment>
<evidence type="ECO:0000256" key="7">
    <source>
        <dbReference type="ARBA" id="ARBA00023137"/>
    </source>
</evidence>
<dbReference type="EMBL" id="VUMU01000009">
    <property type="protein sequence ID" value="MST58321.1"/>
    <property type="molecule type" value="Genomic_DNA"/>
</dbReference>
<evidence type="ECO:0000256" key="1">
    <source>
        <dbReference type="ARBA" id="ARBA00007316"/>
    </source>
</evidence>
<dbReference type="NCBIfam" id="TIGR01007">
    <property type="entry name" value="eps_fam"/>
    <property type="match status" value="1"/>
</dbReference>
<keyword evidence="3" id="KW-0808">Transferase</keyword>
<accession>A0A6L5YJ69</accession>
<evidence type="ECO:0000256" key="6">
    <source>
        <dbReference type="ARBA" id="ARBA00022840"/>
    </source>
</evidence>
<gene>
    <name evidence="10" type="ORF">FYJ59_08735</name>
</gene>
<evidence type="ECO:0000256" key="2">
    <source>
        <dbReference type="ARBA" id="ARBA00011903"/>
    </source>
</evidence>
<dbReference type="EC" id="2.7.10.2" evidence="2"/>
<evidence type="ECO:0000256" key="3">
    <source>
        <dbReference type="ARBA" id="ARBA00022679"/>
    </source>
</evidence>
<comment type="catalytic activity">
    <reaction evidence="8">
        <text>L-tyrosyl-[protein] + ATP = O-phospho-L-tyrosyl-[protein] + ADP + H(+)</text>
        <dbReference type="Rhea" id="RHEA:10596"/>
        <dbReference type="Rhea" id="RHEA-COMP:10136"/>
        <dbReference type="Rhea" id="RHEA-COMP:20101"/>
        <dbReference type="ChEBI" id="CHEBI:15378"/>
        <dbReference type="ChEBI" id="CHEBI:30616"/>
        <dbReference type="ChEBI" id="CHEBI:46858"/>
        <dbReference type="ChEBI" id="CHEBI:61978"/>
        <dbReference type="ChEBI" id="CHEBI:456216"/>
        <dbReference type="EC" id="2.7.10.2"/>
    </reaction>
</comment>
<dbReference type="AlphaFoldDB" id="A0A6L5YJ69"/>
<evidence type="ECO:0000256" key="4">
    <source>
        <dbReference type="ARBA" id="ARBA00022741"/>
    </source>
</evidence>
<keyword evidence="4" id="KW-0547">Nucleotide-binding</keyword>
<dbReference type="RefSeq" id="WP_154496500.1">
    <property type="nucleotide sequence ID" value="NZ_VUMU01000009.1"/>
</dbReference>
<name>A0A6L5YJ69_9FIRM</name>
<reference evidence="10 11" key="1">
    <citation type="submission" date="2019-08" db="EMBL/GenBank/DDBJ databases">
        <title>In-depth cultivation of the pig gut microbiome towards novel bacterial diversity and tailored functional studies.</title>
        <authorList>
            <person name="Wylensek D."/>
            <person name="Hitch T.C.A."/>
            <person name="Clavel T."/>
        </authorList>
    </citation>
    <scope>NUCLEOTIDE SEQUENCE [LARGE SCALE GENOMIC DNA]</scope>
    <source>
        <strain evidence="10 11">WCA3-601-WT-6H</strain>
    </source>
</reference>
<dbReference type="InterPro" id="IPR025669">
    <property type="entry name" value="AAA_dom"/>
</dbReference>
<dbReference type="Gene3D" id="3.40.50.300">
    <property type="entry name" value="P-loop containing nucleotide triphosphate hydrolases"/>
    <property type="match status" value="1"/>
</dbReference>
<evidence type="ECO:0000256" key="8">
    <source>
        <dbReference type="ARBA" id="ARBA00051245"/>
    </source>
</evidence>
<keyword evidence="6" id="KW-0067">ATP-binding</keyword>
<dbReference type="InterPro" id="IPR050445">
    <property type="entry name" value="Bact_polysacc_biosynth/exp"/>
</dbReference>
<comment type="caution">
    <text evidence="10">The sequence shown here is derived from an EMBL/GenBank/DDBJ whole genome shotgun (WGS) entry which is preliminary data.</text>
</comment>
<feature type="domain" description="AAA" evidence="9">
    <location>
        <begin position="57"/>
        <end position="167"/>
    </location>
</feature>
<keyword evidence="7" id="KW-0829">Tyrosine-protein kinase</keyword>
<dbReference type="InterPro" id="IPR005702">
    <property type="entry name" value="Wzc-like_C"/>
</dbReference>
<dbReference type="GO" id="GO:0004715">
    <property type="term" value="F:non-membrane spanning protein tyrosine kinase activity"/>
    <property type="evidence" value="ECO:0007669"/>
    <property type="project" value="UniProtKB-EC"/>
</dbReference>
<organism evidence="10 11">
    <name type="scientific">Waltera intestinalis</name>
    <dbReference type="NCBI Taxonomy" id="2606635"/>
    <lineage>
        <taxon>Bacteria</taxon>
        <taxon>Bacillati</taxon>
        <taxon>Bacillota</taxon>
        <taxon>Clostridia</taxon>
        <taxon>Lachnospirales</taxon>
        <taxon>Lachnospiraceae</taxon>
        <taxon>Waltera</taxon>
    </lineage>
</organism>
<dbReference type="PANTHER" id="PTHR32309">
    <property type="entry name" value="TYROSINE-PROTEIN KINASE"/>
    <property type="match status" value="1"/>
</dbReference>
<sequence>MGKEAIKSNKSQIQLYANTQQILNDAIDRVVVEIHNKRKSDSGAHKILLTGCGPQCGSTSVSISLGISLADAKWKTLIIDCDLHKAQELKKLNDATEKGLSDILLEESENSNLDFEEIIYDTNIDHLSYIPCGKSMMSPVRLFCSGMMKQLLQYLNGKFDYIIFDFPSVAVAPDAQILFGDVDGIVLISALETVTKRQIRDAKHKVQPFADKYYGMIINKIDIDLYRKYVKKYDYYFVDKKGNQKLDGRAARQYKKKKKAAEEET</sequence>
<keyword evidence="5 10" id="KW-0418">Kinase</keyword>
<keyword evidence="11" id="KW-1185">Reference proteome</keyword>
<dbReference type="GO" id="GO:0005524">
    <property type="term" value="F:ATP binding"/>
    <property type="evidence" value="ECO:0007669"/>
    <property type="project" value="UniProtKB-KW"/>
</dbReference>
<dbReference type="GO" id="GO:0005886">
    <property type="term" value="C:plasma membrane"/>
    <property type="evidence" value="ECO:0007669"/>
    <property type="project" value="TreeGrafter"/>
</dbReference>
<dbReference type="Proteomes" id="UP000476055">
    <property type="component" value="Unassembled WGS sequence"/>
</dbReference>
<dbReference type="SUPFAM" id="SSF52540">
    <property type="entry name" value="P-loop containing nucleoside triphosphate hydrolases"/>
    <property type="match status" value="1"/>
</dbReference>
<dbReference type="CDD" id="cd05387">
    <property type="entry name" value="BY-kinase"/>
    <property type="match status" value="1"/>
</dbReference>
<evidence type="ECO:0000313" key="10">
    <source>
        <dbReference type="EMBL" id="MST58321.1"/>
    </source>
</evidence>